<dbReference type="InterPro" id="IPR013783">
    <property type="entry name" value="Ig-like_fold"/>
</dbReference>
<organism evidence="2 3">
    <name type="scientific">Thioflexithrix psekupsensis</name>
    <dbReference type="NCBI Taxonomy" id="1570016"/>
    <lineage>
        <taxon>Bacteria</taxon>
        <taxon>Pseudomonadati</taxon>
        <taxon>Pseudomonadota</taxon>
        <taxon>Gammaproteobacteria</taxon>
        <taxon>Thiotrichales</taxon>
        <taxon>Thioflexithrix</taxon>
    </lineage>
</organism>
<dbReference type="EMBL" id="MSLT01000012">
    <property type="protein sequence ID" value="OUD14081.1"/>
    <property type="molecule type" value="Genomic_DNA"/>
</dbReference>
<gene>
    <name evidence="2" type="ORF">TPSD3_07005</name>
</gene>
<dbReference type="Proteomes" id="UP000194798">
    <property type="component" value="Unassembled WGS sequence"/>
</dbReference>
<evidence type="ECO:0008006" key="4">
    <source>
        <dbReference type="Google" id="ProtNLM"/>
    </source>
</evidence>
<sequence>MNIFFNFFQLLLLVYFLSACTDNVPTVITVDHSEAGMVVKSENDTHQLRLAIPSLAGWGALTEIRLSLGDTLELLATVENNEGHPLDAQTLYLSSRSGNFFTQNQLITNEDGQAQSVLLATITGNDTITLNYKDGLQTHVNVVVNETATLSADNLPTLADLPGVVSWKLFNQVQYSESVTTPPVFAPELTALNGQIITVQGFMIPLEKTAGQKHFVLAMYPPSCFYCLPAGPEGIIEVLSQEAIPFSFDPLLISGRLVLLNDDEMGVFYRMEEAGVK</sequence>
<keyword evidence="3" id="KW-1185">Reference proteome</keyword>
<evidence type="ECO:0000313" key="3">
    <source>
        <dbReference type="Proteomes" id="UP000194798"/>
    </source>
</evidence>
<dbReference type="Pfam" id="PF11736">
    <property type="entry name" value="DUF3299"/>
    <property type="match status" value="1"/>
</dbReference>
<evidence type="ECO:0000256" key="1">
    <source>
        <dbReference type="SAM" id="SignalP"/>
    </source>
</evidence>
<keyword evidence="1" id="KW-0732">Signal</keyword>
<evidence type="ECO:0000313" key="2">
    <source>
        <dbReference type="EMBL" id="OUD14081.1"/>
    </source>
</evidence>
<comment type="caution">
    <text evidence="2">The sequence shown here is derived from an EMBL/GenBank/DDBJ whole genome shotgun (WGS) entry which is preliminary data.</text>
</comment>
<accession>A0A251X7Y0</accession>
<dbReference type="InterPro" id="IPR008964">
    <property type="entry name" value="Invasin/intimin_cell_adhesion"/>
</dbReference>
<feature type="signal peptide" evidence="1">
    <location>
        <begin position="1"/>
        <end position="21"/>
    </location>
</feature>
<proteinExistence type="predicted"/>
<dbReference type="OrthoDB" id="5793250at2"/>
<dbReference type="AlphaFoldDB" id="A0A251X7Y0"/>
<dbReference type="InterPro" id="IPR021727">
    <property type="entry name" value="DUF3299"/>
</dbReference>
<dbReference type="Gene3D" id="2.40.50.870">
    <property type="entry name" value="Protein of unknown function (DUF3299)"/>
    <property type="match status" value="1"/>
</dbReference>
<reference evidence="2 3" key="1">
    <citation type="submission" date="2016-12" db="EMBL/GenBank/DDBJ databases">
        <title>Thioflexothrix psekupsii D3 genome sequencing and assembly.</title>
        <authorList>
            <person name="Fomenkov A."/>
            <person name="Vincze T."/>
            <person name="Grabovich M."/>
            <person name="Anton B.P."/>
            <person name="Dubinina G."/>
            <person name="Orlova M."/>
            <person name="Belousova E."/>
            <person name="Roberts R.J."/>
        </authorList>
    </citation>
    <scope>NUCLEOTIDE SEQUENCE [LARGE SCALE GENOMIC DNA]</scope>
    <source>
        <strain evidence="2">D3</strain>
    </source>
</reference>
<dbReference type="SUPFAM" id="SSF49373">
    <property type="entry name" value="Invasin/intimin cell-adhesion fragments"/>
    <property type="match status" value="1"/>
</dbReference>
<protein>
    <recommendedName>
        <fullName evidence="4">DUF3299 domain-containing protein</fullName>
    </recommendedName>
</protein>
<dbReference type="RefSeq" id="WP_086487864.1">
    <property type="nucleotide sequence ID" value="NZ_MSLT01000012.1"/>
</dbReference>
<name>A0A251X7Y0_9GAMM</name>
<feature type="chain" id="PRO_5012445444" description="DUF3299 domain-containing protein" evidence="1">
    <location>
        <begin position="22"/>
        <end position="277"/>
    </location>
</feature>
<dbReference type="Gene3D" id="2.60.40.10">
    <property type="entry name" value="Immunoglobulins"/>
    <property type="match status" value="1"/>
</dbReference>